<dbReference type="FunFam" id="2.80.10.50:FF:000038">
    <property type="entry name" value="very large A-kinase anchor protein isoform X1"/>
    <property type="match status" value="1"/>
</dbReference>
<feature type="domain" description="Beta/gamma crystallin 'Greek key'" evidence="6">
    <location>
        <begin position="2482"/>
        <end position="2523"/>
    </location>
</feature>
<dbReference type="InterPro" id="IPR011024">
    <property type="entry name" value="G_crystallin-like"/>
</dbReference>
<feature type="domain" description="Beta/gamma crystallin 'Greek key'" evidence="6">
    <location>
        <begin position="2213"/>
        <end position="2255"/>
    </location>
</feature>
<evidence type="ECO:0000256" key="1">
    <source>
        <dbReference type="ARBA" id="ARBA00009646"/>
    </source>
</evidence>
<feature type="region of interest" description="Disordered" evidence="5">
    <location>
        <begin position="938"/>
        <end position="984"/>
    </location>
</feature>
<dbReference type="Gene3D" id="2.60.20.10">
    <property type="entry name" value="Crystallins"/>
    <property type="match status" value="6"/>
</dbReference>
<feature type="region of interest" description="Disordered" evidence="5">
    <location>
        <begin position="1525"/>
        <end position="1557"/>
    </location>
</feature>
<dbReference type="FunFam" id="2.60.20.10:FF:000009">
    <property type="entry name" value="very large A-kinase anchor protein"/>
    <property type="match status" value="1"/>
</dbReference>
<dbReference type="FunFam" id="2.60.20.10:FF:000010">
    <property type="entry name" value="very large A-kinase anchor protein"/>
    <property type="match status" value="1"/>
</dbReference>
<feature type="compositionally biased region" description="Basic and acidic residues" evidence="5">
    <location>
        <begin position="525"/>
        <end position="536"/>
    </location>
</feature>
<organism evidence="7 8">
    <name type="scientific">Cairina moschata</name>
    <name type="common">Muscovy duck</name>
    <dbReference type="NCBI Taxonomy" id="8855"/>
    <lineage>
        <taxon>Eukaryota</taxon>
        <taxon>Metazoa</taxon>
        <taxon>Chordata</taxon>
        <taxon>Craniata</taxon>
        <taxon>Vertebrata</taxon>
        <taxon>Euteleostomi</taxon>
        <taxon>Archelosauria</taxon>
        <taxon>Archosauria</taxon>
        <taxon>Dinosauria</taxon>
        <taxon>Saurischia</taxon>
        <taxon>Theropoda</taxon>
        <taxon>Coelurosauria</taxon>
        <taxon>Aves</taxon>
        <taxon>Neognathae</taxon>
        <taxon>Galloanserae</taxon>
        <taxon>Anseriformes</taxon>
        <taxon>Anatidae</taxon>
        <taxon>Anatinae</taxon>
        <taxon>Cairina</taxon>
    </lineage>
</organism>
<dbReference type="SUPFAM" id="SSF50370">
    <property type="entry name" value="Ricin B-like lectins"/>
    <property type="match status" value="1"/>
</dbReference>
<feature type="compositionally biased region" description="Polar residues" evidence="5">
    <location>
        <begin position="963"/>
        <end position="984"/>
    </location>
</feature>
<evidence type="ECO:0000256" key="2">
    <source>
        <dbReference type="ARBA" id="ARBA00022553"/>
    </source>
</evidence>
<dbReference type="FunFam" id="2.60.20.10:FF:000011">
    <property type="entry name" value="very large A-kinase anchor protein"/>
    <property type="match status" value="1"/>
</dbReference>
<feature type="region of interest" description="Disordered" evidence="5">
    <location>
        <begin position="1373"/>
        <end position="1397"/>
    </location>
</feature>
<dbReference type="PANTHER" id="PTHR11818">
    <property type="entry name" value="BETA/GAMMA CRYSTALLIN"/>
    <property type="match status" value="1"/>
</dbReference>
<evidence type="ECO:0000313" key="8">
    <source>
        <dbReference type="Proteomes" id="UP000694556"/>
    </source>
</evidence>
<feature type="region of interest" description="Disordered" evidence="5">
    <location>
        <begin position="900"/>
        <end position="926"/>
    </location>
</feature>
<feature type="domain" description="Beta/gamma crystallin 'Greek key'" evidence="6">
    <location>
        <begin position="2023"/>
        <end position="2072"/>
    </location>
</feature>
<evidence type="ECO:0000256" key="4">
    <source>
        <dbReference type="ARBA" id="ARBA00022737"/>
    </source>
</evidence>
<feature type="compositionally biased region" description="Basic and acidic residues" evidence="5">
    <location>
        <begin position="900"/>
        <end position="910"/>
    </location>
</feature>
<feature type="compositionally biased region" description="Polar residues" evidence="5">
    <location>
        <begin position="571"/>
        <end position="590"/>
    </location>
</feature>
<dbReference type="Gene3D" id="2.80.10.50">
    <property type="match status" value="1"/>
</dbReference>
<keyword evidence="4" id="KW-0677">Repeat</keyword>
<keyword evidence="8" id="KW-1185">Reference proteome</keyword>
<dbReference type="InterPro" id="IPR035992">
    <property type="entry name" value="Ricin_B-like_lectins"/>
</dbReference>
<evidence type="ECO:0000256" key="3">
    <source>
        <dbReference type="ARBA" id="ARBA00022734"/>
    </source>
</evidence>
<keyword evidence="3" id="KW-0430">Lectin</keyword>
<sequence>MAAPRGGAGLPPQHGERAAAPPGAAFPQLRRRAPWPRLPHRVPAAGGRCREEAPRRLRPGAGQGRPRRGGGKWPAPGLGAGRLWRRLPSRPRPRPRPGPVPAMSGGGSRRRAGPSWHGAFSRFFARSPPRQEAAAPGRPAGAHSSEHKGSEAINLKNNQKESTTLPALLKVCQNEEKNHSTEELNKSETQEELKKANSLPSLTPGIKTADKDKQPREGFFQFLGSLFNLTTKSSLVESKQSTFQDEPNRCEKDLQNTNTPMEDMHPQHQKNEEPVCSTARMKEDSVNKDDVIPNNIGKDCSKDIERGQKRSADVRKKTQQKPQSPAVTYATYRGSARIRQLMKNQSETAENGEENTENGNALMVKENGEIQTTVSPKSGHLMKENGEDEDKDHKDDVIVDSSNVKIDLKKSGKTQCCLGSNRHEVTPNASASPTEPSDEVDLKHTPALEATKVKRAYSLDSLLSSSKDSEILTNSTSQITSSLKMGSVDKFIGKEDELLGEVEALFQMDKNATSNSDKGINCSKESNKESTKKIQDDCLQSPKSNKTANEELQASKGEYCCNHQMNNHSELTSDVQELHSSSTTFQQPADQHTDSANKDSDPRKSNPQKIMAAAEREQNPQSFLATIPLPFHEQIPTSLSMESRGEKCIVTDNLTASVLTIKSDEDIVMDQGTSNEELKKLGKPMQVPNEHQLILVENSEDTATQQPALPCLEKMKVSSEVAVENFADVLSCVHGCENGKSTFDEITAPLSVTFESSSETGDCSSAPLHPSCKSENKTIVKRGVGLNNVRDTVSHSDHECEKSKSFEPVDTSLSENSALVHDLSTVSLRTVQDIPAKALVILAEDNTGKPAPCPLVNTDRTDNPIPAASKIDEAGMNEMTVVPSESKGYISEFSSPICKSQEKNLEDSHSALRSGGRPLTNHSPVIAEKDVDVDMISAFSPSPKDRHISNSSRNENGDKHRISSTTFYSSSDNQGEIHSPFTNSENGQIARCSAATEQEGCVLLGAESGRIIPEDRMTETLCSEDPRASCPVVSLEPEFTPAVLHHFDAEVDTWDFCIPKPTSPTRGSREASNLSISALETLGIAQENSNSSLLKAGEGAEEVSSAQQADSCVLVETLPSAICPLKTLETASDSVHTEKVCRNAVEKVNLCNQASSISESLSETDDQTAAAPRESNELCFEKVWKDTYGEGGQHTKFQDAALLFKKAEEIVDSVLHLAIEEIIAKQAVGVCHVCGSKDSLINTDILNDQKTGTMQLEAEEIQSALHSLKHFNKRGSYSLMGNETYDTNNQDEKTPSYIPDKIDLHSALTLKAKEIIDEVINSAKQKLISSQGQCSDSKRHFEKVKPKTEAETPKILNLDSNLSARTQEIIKEPTATGEAQNVSTNSEKADCSDLPVVPNSMENSTDWPQRGEKILNNAFTCQTNGFLPTGSSAQPESAPMILAKEEHDKKLYERLAAAEMCGNARLSATSRKSDVSLHLMTRDAVVTEDMLLPLQLKDSCSNTEVPEYTVQPTVDINLLSFMPDEASSSMQSESKDKRSPQGSLENSAEDNPDEHSGREAVGVFAQVKATLEDSKIVENKEEQAEGASETTLFNIGLQTQFVASELPVIGEHSEGKHCFKTVFAQNNENLKEVQVKDQDMQRNDQLEENGLDCSKDMKELVGLSGSSPIIEQWENSSFTIIYEGALQTENKSVSTEDLETSSLSSSDLPLDSTDHLACERAQNKREPAYLYGNVNKLKEATESCSSESFLSVEAKRYRIYPFSLSPIYEDDSPQEDLLSTDMSPEGHPSGISKDNTDHASVLSLLQSVSERLQFTSQFSKEEEEGMEDEDEEQSSYEANVLDVEREDPSLSSEWKGNLKTTLQSNDQNIYPFLERSQFLSKEQLDSKEQPELVEEEASPRQTYCKPVLQKADAALKHAPTSVYYQYLKSATNYYSEKGTRFGSILQDMLQPKIHWSQDHTMPKLGELSTNLIDRAGLKYNPRPGKIIVYDIHGDKSKQEVHSDVLDTTSWIFPIGALLRIIRGCWIFYEKPKFQGRKHVLEEGETILDHLWDLPGVKHRRRNLTVGSIKHVTKDCSVPEIEFCLGAGTGGLPICIQSAVANLEELDVEKNPYISVKSGVWLGYSDFNYKGEMKILEECNEPSEIPSADVKSLRPLKMGGLKVQMPMNVKMIIYEKTHFGGWSKEFSENITSVLALFDNKEDFKEIGSMRIVGGVWVAYDKERYKGRQYLLEEGDYEDRHSWGGTDSVLLSFRFLQADFIESSVALFQSEDEDGKTLDIINEEITDLEQAGFGPETRSILVRSGVWVAYQQKHFCGEQYVLEKGKYKCFFDWGGSSKIIMSIRPIKLEPLGTNEPPHWLKAFSNTHFQGACIDFTAEVSDFTSFIPCSFKVLRGCWLLYYQGEIADNHCVLEEGLYVDLTSCGCPTATIKSLKPIEYVFAEPSISLFALECCKGRELHFSKPINSVLNEDLHFYTQSVWVRSGLWIAYEGCNFLGKQILLEPSEISNWSEYSGWKVIGSLRPMKQPAVYLRIKNRAHGKYLTVSGSLADIRATSVCVSPYNGKNTQLWHYCRGLFKSKANNACLDVIGGRDVPGAKVALWVEHGKERQKWRLNEDGTISSYLSDQLVLDVKGGNYYDKNHIIMNQPVEDKHSQKWDIEIL</sequence>
<dbReference type="SUPFAM" id="SSF49695">
    <property type="entry name" value="gamma-Crystallin-like"/>
    <property type="match status" value="3"/>
</dbReference>
<dbReference type="Pfam" id="PF00030">
    <property type="entry name" value="Crystall"/>
    <property type="match status" value="4"/>
</dbReference>
<evidence type="ECO:0000313" key="7">
    <source>
        <dbReference type="Ensembl" id="ENSCMMP00000003616.1"/>
    </source>
</evidence>
<dbReference type="InterPro" id="IPR001064">
    <property type="entry name" value="Beta/gamma_crystallin"/>
</dbReference>
<dbReference type="GO" id="GO:0030246">
    <property type="term" value="F:carbohydrate binding"/>
    <property type="evidence" value="ECO:0007669"/>
    <property type="project" value="UniProtKB-KW"/>
</dbReference>
<dbReference type="InterPro" id="IPR000772">
    <property type="entry name" value="Ricin_B_lectin"/>
</dbReference>
<feature type="compositionally biased region" description="Basic and acidic residues" evidence="5">
    <location>
        <begin position="175"/>
        <end position="195"/>
    </location>
</feature>
<dbReference type="Ensembl" id="ENSCMMT00000004066.1">
    <property type="protein sequence ID" value="ENSCMMP00000003616.1"/>
    <property type="gene ID" value="ENSCMMG00000002240.1"/>
</dbReference>
<protein>
    <submittedName>
        <fullName evidence="7">Crystallin beta-gamma domain containing 3</fullName>
    </submittedName>
</protein>
<feature type="region of interest" description="Disordered" evidence="5">
    <location>
        <begin position="415"/>
        <end position="447"/>
    </location>
</feature>
<evidence type="ECO:0000259" key="6">
    <source>
        <dbReference type="PROSITE" id="PS50915"/>
    </source>
</evidence>
<feature type="domain" description="Beta/gamma crystallin 'Greek key'" evidence="6">
    <location>
        <begin position="2168"/>
        <end position="2212"/>
    </location>
</feature>
<dbReference type="Pfam" id="PF00652">
    <property type="entry name" value="Ricin_B_lectin"/>
    <property type="match status" value="1"/>
</dbReference>
<dbReference type="FunFam" id="2.60.20.10:FF:000008">
    <property type="entry name" value="very large A-kinase anchor protein"/>
    <property type="match status" value="1"/>
</dbReference>
<feature type="region of interest" description="Disordered" evidence="5">
    <location>
        <begin position="370"/>
        <end position="397"/>
    </location>
</feature>
<reference evidence="7" key="1">
    <citation type="submission" date="2018-09" db="EMBL/GenBank/DDBJ databases">
        <title>Common duck and Muscovy duck high density SNP chip.</title>
        <authorList>
            <person name="Vignal A."/>
            <person name="Thebault N."/>
            <person name="Warren W.C."/>
        </authorList>
    </citation>
    <scope>NUCLEOTIDE SEQUENCE [LARGE SCALE GENOMIC DNA]</scope>
</reference>
<dbReference type="GO" id="GO:0002088">
    <property type="term" value="P:lens development in camera-type eye"/>
    <property type="evidence" value="ECO:0007669"/>
    <property type="project" value="TreeGrafter"/>
</dbReference>
<accession>A0A8C3BF36</accession>
<dbReference type="SMART" id="SM00247">
    <property type="entry name" value="XTALbg"/>
    <property type="match status" value="5"/>
</dbReference>
<dbReference type="GO" id="GO:0005212">
    <property type="term" value="F:structural constituent of eye lens"/>
    <property type="evidence" value="ECO:0007669"/>
    <property type="project" value="TreeGrafter"/>
</dbReference>
<feature type="compositionally biased region" description="Basic residues" evidence="5">
    <location>
        <begin position="83"/>
        <end position="95"/>
    </location>
</feature>
<dbReference type="GO" id="GO:0007601">
    <property type="term" value="P:visual perception"/>
    <property type="evidence" value="ECO:0007669"/>
    <property type="project" value="TreeGrafter"/>
</dbReference>
<reference evidence="7" key="3">
    <citation type="submission" date="2025-09" db="UniProtKB">
        <authorList>
            <consortium name="Ensembl"/>
        </authorList>
    </citation>
    <scope>IDENTIFICATION</scope>
</reference>
<dbReference type="CDD" id="cd23463">
    <property type="entry name" value="beta-trefoil_Ricin_vlAKAP"/>
    <property type="match status" value="1"/>
</dbReference>
<feature type="compositionally biased region" description="Basic and acidic residues" evidence="5">
    <location>
        <begin position="299"/>
        <end position="316"/>
    </location>
</feature>
<feature type="compositionally biased region" description="Basic and acidic residues" evidence="5">
    <location>
        <begin position="381"/>
        <end position="397"/>
    </location>
</feature>
<proteinExistence type="inferred from homology"/>
<evidence type="ECO:0000256" key="5">
    <source>
        <dbReference type="SAM" id="MobiDB-lite"/>
    </source>
</evidence>
<feature type="region of interest" description="Disordered" evidence="5">
    <location>
        <begin position="288"/>
        <end position="327"/>
    </location>
</feature>
<name>A0A8C3BF36_CAIMO</name>
<feature type="region of interest" description="Disordered" evidence="5">
    <location>
        <begin position="1818"/>
        <end position="1838"/>
    </location>
</feature>
<feature type="region of interest" description="Disordered" evidence="5">
    <location>
        <begin position="512"/>
        <end position="547"/>
    </location>
</feature>
<dbReference type="PROSITE" id="PS50915">
    <property type="entry name" value="CRYSTALLIN_BETA_GAMMA"/>
    <property type="match status" value="5"/>
</dbReference>
<dbReference type="FunFam" id="2.60.20.10:FF:000006">
    <property type="entry name" value="Very large A-kinase anchor protein"/>
    <property type="match status" value="1"/>
</dbReference>
<reference evidence="7" key="2">
    <citation type="submission" date="2025-08" db="UniProtKB">
        <authorList>
            <consortium name="Ensembl"/>
        </authorList>
    </citation>
    <scope>IDENTIFICATION</scope>
</reference>
<feature type="compositionally biased region" description="Polar residues" evidence="5">
    <location>
        <begin position="1377"/>
        <end position="1386"/>
    </location>
</feature>
<feature type="compositionally biased region" description="Basic residues" evidence="5">
    <location>
        <begin position="29"/>
        <end position="40"/>
    </location>
</feature>
<keyword evidence="2" id="KW-0597">Phosphoprotein</keyword>
<comment type="similarity">
    <text evidence="1">Belongs to the beta/gamma-crystallin family.</text>
</comment>
<dbReference type="SMART" id="SM00458">
    <property type="entry name" value="RICIN"/>
    <property type="match status" value="1"/>
</dbReference>
<feature type="region of interest" description="Disordered" evidence="5">
    <location>
        <begin position="1770"/>
        <end position="1796"/>
    </location>
</feature>
<feature type="region of interest" description="Disordered" evidence="5">
    <location>
        <begin position="1"/>
        <end position="161"/>
    </location>
</feature>
<dbReference type="PRINTS" id="PR01367">
    <property type="entry name" value="BGCRYSTALLIN"/>
</dbReference>
<dbReference type="InterPro" id="IPR050252">
    <property type="entry name" value="Beta/Gamma-Crystallin"/>
</dbReference>
<dbReference type="PROSITE" id="PS50231">
    <property type="entry name" value="RICIN_B_LECTIN"/>
    <property type="match status" value="1"/>
</dbReference>
<feature type="region of interest" description="Disordered" evidence="5">
    <location>
        <begin position="175"/>
        <end position="207"/>
    </location>
</feature>
<feature type="compositionally biased region" description="Basic and acidic residues" evidence="5">
    <location>
        <begin position="591"/>
        <end position="604"/>
    </location>
</feature>
<dbReference type="Proteomes" id="UP000694556">
    <property type="component" value="Chromosome 1"/>
</dbReference>
<dbReference type="PANTHER" id="PTHR11818:SF38">
    <property type="entry name" value="VERY LARGE A-KINASE ANCHOR PROTEIN"/>
    <property type="match status" value="1"/>
</dbReference>
<feature type="region of interest" description="Disordered" evidence="5">
    <location>
        <begin position="571"/>
        <end position="608"/>
    </location>
</feature>
<feature type="domain" description="Beta/gamma crystallin 'Greek key'" evidence="6">
    <location>
        <begin position="2303"/>
        <end position="2345"/>
    </location>
</feature>
<feature type="compositionally biased region" description="Acidic residues" evidence="5">
    <location>
        <begin position="1821"/>
        <end position="1834"/>
    </location>
</feature>